<dbReference type="SUPFAM" id="SSF55931">
    <property type="entry name" value="Glutamine synthetase/guanido kinase"/>
    <property type="match status" value="1"/>
</dbReference>
<dbReference type="EMBL" id="CAFBPK010000002">
    <property type="protein sequence ID" value="CAB5009003.1"/>
    <property type="molecule type" value="Genomic_DNA"/>
</dbReference>
<dbReference type="GO" id="GO:0006542">
    <property type="term" value="P:glutamine biosynthetic process"/>
    <property type="evidence" value="ECO:0007669"/>
    <property type="project" value="InterPro"/>
</dbReference>
<dbReference type="PANTHER" id="PTHR43785">
    <property type="entry name" value="GAMMA-GLUTAMYLPUTRESCINE SYNTHETASE"/>
    <property type="match status" value="1"/>
</dbReference>
<dbReference type="EMBL" id="CAFAAO010000005">
    <property type="protein sequence ID" value="CAB4799048.1"/>
    <property type="molecule type" value="Genomic_DNA"/>
</dbReference>
<accession>A0A6J6XV41</accession>
<reference evidence="6" key="1">
    <citation type="submission" date="2020-05" db="EMBL/GenBank/DDBJ databases">
        <authorList>
            <person name="Chiriac C."/>
            <person name="Salcher M."/>
            <person name="Ghai R."/>
            <person name="Kavagutti S V."/>
        </authorList>
    </citation>
    <scope>NUCLEOTIDE SEQUENCE</scope>
</reference>
<evidence type="ECO:0000256" key="1">
    <source>
        <dbReference type="ARBA" id="ARBA00022598"/>
    </source>
</evidence>
<proteinExistence type="predicted"/>
<dbReference type="Gene3D" id="3.10.20.70">
    <property type="entry name" value="Glutamine synthetase, N-terminal domain"/>
    <property type="match status" value="1"/>
</dbReference>
<dbReference type="EMBL" id="CAESAD010000001">
    <property type="protein sequence ID" value="CAB4331642.1"/>
    <property type="molecule type" value="Genomic_DNA"/>
</dbReference>
<evidence type="ECO:0000313" key="4">
    <source>
        <dbReference type="EMBL" id="CAB4331642.1"/>
    </source>
</evidence>
<dbReference type="Pfam" id="PF00120">
    <property type="entry name" value="Gln-synt_C"/>
    <property type="match status" value="1"/>
</dbReference>
<feature type="domain" description="GS catalytic" evidence="2">
    <location>
        <begin position="126"/>
        <end position="451"/>
    </location>
</feature>
<protein>
    <submittedName>
        <fullName evidence="6">Unannotated protein</fullName>
    </submittedName>
</protein>
<dbReference type="SUPFAM" id="SSF54368">
    <property type="entry name" value="Glutamine synthetase, N-terminal domain"/>
    <property type="match status" value="1"/>
</dbReference>
<evidence type="ECO:0000313" key="3">
    <source>
        <dbReference type="EMBL" id="CAB4329544.1"/>
    </source>
</evidence>
<organism evidence="6">
    <name type="scientific">freshwater metagenome</name>
    <dbReference type="NCBI Taxonomy" id="449393"/>
    <lineage>
        <taxon>unclassified sequences</taxon>
        <taxon>metagenomes</taxon>
        <taxon>ecological metagenomes</taxon>
    </lineage>
</organism>
<evidence type="ECO:0000259" key="2">
    <source>
        <dbReference type="PROSITE" id="PS51987"/>
    </source>
</evidence>
<dbReference type="SMART" id="SM01230">
    <property type="entry name" value="Gln-synt_C"/>
    <property type="match status" value="1"/>
</dbReference>
<dbReference type="EMBL" id="CAEZYC010000008">
    <property type="protein sequence ID" value="CAB4700411.1"/>
    <property type="molecule type" value="Genomic_DNA"/>
</dbReference>
<gene>
    <name evidence="5" type="ORF">UFOPK2648_00291</name>
    <name evidence="6" type="ORF">UFOPK3037_00504</name>
    <name evidence="7" type="ORF">UFOPK3278_00172</name>
    <name evidence="3" type="ORF">UFOPK3406_00042</name>
    <name evidence="4" type="ORF">UFOPK3925_00243</name>
    <name evidence="8" type="ORF">UFOPK4097_00201</name>
    <name evidence="9" type="ORF">UFOPK4301_00214</name>
</gene>
<sequence>MNIQNLTLGEFVSHDNVAQLKQVAELCEKHNIHTVECIIVDNWGVPRGKRLPTEQFLRNEGYGIANVVHTWQPRCEIEITPVQEIKDIHVQPDLSSFRVAGWAEGIGVVLCDTFTTDTHQPVDIDPRQMLKTTLKKFSDLGYTVNAATELEFYLFNPDGTPLFTSLQCYGINKGAELEPIILEIREALRKTGMLVEASNVEYGPSQIEINLRYSEAMKMADDTVLYKYIVRLVAQKHGLVASFMAKPMLGESGCGMHVHQSLVTKDGKNAFDATDGKGVLDSALMEKYLAGLMAYTKDLQVVNTPTINGYKRLVDYSFSPTQVTWGLDNRLVGVRCINGAKGSNRIEWRWAAADAHPYLVLNGALAAGYEGLTNDLPLPEMVTGDPHPEDKWDRLPNHPAEAIDNWEASAFARRAFSDAFVDMWAAVQRVELATFASQVTDWELARYKEII</sequence>
<dbReference type="InterPro" id="IPR014746">
    <property type="entry name" value="Gln_synth/guanido_kin_cat_dom"/>
</dbReference>
<dbReference type="InterPro" id="IPR008146">
    <property type="entry name" value="Gln_synth_cat_dom"/>
</dbReference>
<dbReference type="InterPro" id="IPR036651">
    <property type="entry name" value="Gln_synt_N_sf"/>
</dbReference>
<dbReference type="PANTHER" id="PTHR43785:SF12">
    <property type="entry name" value="TYPE-1 GLUTAMINE SYNTHETASE 2"/>
    <property type="match status" value="1"/>
</dbReference>
<dbReference type="AlphaFoldDB" id="A0A6J6XV41"/>
<evidence type="ECO:0000313" key="8">
    <source>
        <dbReference type="EMBL" id="CAB5009003.1"/>
    </source>
</evidence>
<name>A0A6J6XV41_9ZZZZ</name>
<dbReference type="PROSITE" id="PS51987">
    <property type="entry name" value="GS_CATALYTIC"/>
    <property type="match status" value="1"/>
</dbReference>
<dbReference type="EMBL" id="CAESAI010000001">
    <property type="protein sequence ID" value="CAB4329544.1"/>
    <property type="molecule type" value="Genomic_DNA"/>
</dbReference>
<keyword evidence="1" id="KW-0436">Ligase</keyword>
<dbReference type="Gene3D" id="3.30.590.10">
    <property type="entry name" value="Glutamine synthetase/guanido kinase, catalytic domain"/>
    <property type="match status" value="1"/>
</dbReference>
<dbReference type="EMBL" id="CAFBQG010000015">
    <property type="protein sequence ID" value="CAB5045037.1"/>
    <property type="molecule type" value="Genomic_DNA"/>
</dbReference>
<evidence type="ECO:0000313" key="7">
    <source>
        <dbReference type="EMBL" id="CAB4845975.1"/>
    </source>
</evidence>
<dbReference type="GO" id="GO:0004356">
    <property type="term" value="F:glutamine synthetase activity"/>
    <property type="evidence" value="ECO:0007669"/>
    <property type="project" value="InterPro"/>
</dbReference>
<evidence type="ECO:0000313" key="9">
    <source>
        <dbReference type="EMBL" id="CAB5045037.1"/>
    </source>
</evidence>
<evidence type="ECO:0000313" key="6">
    <source>
        <dbReference type="EMBL" id="CAB4799048.1"/>
    </source>
</evidence>
<dbReference type="EMBL" id="CAFBIX010000002">
    <property type="protein sequence ID" value="CAB4845975.1"/>
    <property type="molecule type" value="Genomic_DNA"/>
</dbReference>
<evidence type="ECO:0000313" key="5">
    <source>
        <dbReference type="EMBL" id="CAB4700411.1"/>
    </source>
</evidence>